<keyword evidence="2" id="KW-0812">Transmembrane</keyword>
<feature type="transmembrane region" description="Helical" evidence="2">
    <location>
        <begin position="313"/>
        <end position="331"/>
    </location>
</feature>
<gene>
    <name evidence="4" type="ORF">SAMN05444390_10262</name>
</gene>
<feature type="domain" description="TRAP C4-dicarboxylate transport system permease DctM subunit" evidence="3">
    <location>
        <begin position="129"/>
        <end position="561"/>
    </location>
</feature>
<protein>
    <submittedName>
        <fullName evidence="4">TRAP transporter, 4TM/12TM fusion protein</fullName>
    </submittedName>
</protein>
<evidence type="ECO:0000256" key="2">
    <source>
        <dbReference type="SAM" id="Phobius"/>
    </source>
</evidence>
<dbReference type="AlphaFoldDB" id="A0A1H6ALN3"/>
<dbReference type="OrthoDB" id="9759894at2"/>
<feature type="transmembrane region" description="Helical" evidence="2">
    <location>
        <begin position="143"/>
        <end position="166"/>
    </location>
</feature>
<keyword evidence="1" id="KW-0997">Cell inner membrane</keyword>
<comment type="subcellular location">
    <subcellularLocation>
        <location evidence="1">Cell inner membrane</location>
        <topology evidence="1">Multi-pass membrane protein</topology>
    </subcellularLocation>
</comment>
<evidence type="ECO:0000313" key="5">
    <source>
        <dbReference type="Proteomes" id="UP000236745"/>
    </source>
</evidence>
<feature type="transmembrane region" description="Helical" evidence="2">
    <location>
        <begin position="568"/>
        <end position="590"/>
    </location>
</feature>
<dbReference type="InterPro" id="IPR011853">
    <property type="entry name" value="TRAP_DctM-Dct_fused"/>
</dbReference>
<proteinExistence type="predicted"/>
<feature type="transmembrane region" description="Helical" evidence="2">
    <location>
        <begin position="343"/>
        <end position="366"/>
    </location>
</feature>
<keyword evidence="2" id="KW-1133">Transmembrane helix</keyword>
<keyword evidence="1" id="KW-0813">Transport</keyword>
<feature type="transmembrane region" description="Helical" evidence="2">
    <location>
        <begin position="542"/>
        <end position="562"/>
    </location>
</feature>
<feature type="transmembrane region" description="Helical" evidence="2">
    <location>
        <begin position="501"/>
        <end position="530"/>
    </location>
</feature>
<dbReference type="InterPro" id="IPR010656">
    <property type="entry name" value="DctM"/>
</dbReference>
<accession>A0A1H6ALN3</accession>
<feature type="transmembrane region" description="Helical" evidence="2">
    <location>
        <begin position="36"/>
        <end position="53"/>
    </location>
</feature>
<comment type="function">
    <text evidence="1">Part of the tripartite ATP-independent periplasmic (TRAP) transport system.</text>
</comment>
<reference evidence="4 5" key="1">
    <citation type="submission" date="2016-10" db="EMBL/GenBank/DDBJ databases">
        <authorList>
            <person name="de Groot N.N."/>
        </authorList>
    </citation>
    <scope>NUCLEOTIDE SEQUENCE [LARGE SCALE GENOMIC DNA]</scope>
    <source>
        <strain evidence="4 5">DSM 22012</strain>
    </source>
</reference>
<keyword evidence="5" id="KW-1185">Reference proteome</keyword>
<dbReference type="EMBL" id="FNVQ01000002">
    <property type="protein sequence ID" value="SEG48666.1"/>
    <property type="molecule type" value="Genomic_DNA"/>
</dbReference>
<dbReference type="Proteomes" id="UP000236745">
    <property type="component" value="Unassembled WGS sequence"/>
</dbReference>
<sequence length="658" mass="69074">MRQDPKSPSADDGVSSDPEASSQTALVSWRALSHPVNILALGWVIFQLALLIWPEIDLLVRRSGHLGFACALGIALALRQRAPSWLVLVLASIALLPVAYIALDLQRLYDRIPELDPVLWSDYLLGGLLLVLVLEISRRRLGAGLSVLAAVFILYQLLGSWIPGILGHRIEGLDIFFDTLFLGQSGLFGVPTGVSAEVIFYFILFAALYDAFGGGRLIMDLSLWLTGRRVGGPAKASVVSSALTGSISGSAVANVMSTGIFTIPLMKKAGYTPTFAAGTEAAASTAGQIMPPVMGAAAFIMADFLQIPYSTVALGALIPALAYLVGIMVAVHLQARLQGIQPIALAAAGSLKASLITRWHMLLPLVWLVTQIARGYDVVSAVIQASILTVVVGSLRKGTRQSLRTVIEALIRTSERAVVVALPCALASIVVMVISMTGLGTKFTAVILDMASGNIWLAALFGGLACLILGCGMPTTSAYIMAAILVAPALAELGFDPLVAHMFIFYIAVMANVTPPVALAAYAGASVAGCNANKAGWQAFRLALPGMAIAWTMLLQPTLVLWGEWWEVGIAIAQALSATALIAVVIVGWLGRPLNKPARALALVSVALIVLPSAQLSAVGYGLAVVLLIYGYAFRSADAASSGINQAGSAKEKSVCRQ</sequence>
<dbReference type="PANTHER" id="PTHR43849:SF2">
    <property type="entry name" value="BLL3936 PROTEIN"/>
    <property type="match status" value="1"/>
</dbReference>
<evidence type="ECO:0000259" key="3">
    <source>
        <dbReference type="Pfam" id="PF06808"/>
    </source>
</evidence>
<keyword evidence="1" id="KW-1003">Cell membrane</keyword>
<dbReference type="PANTHER" id="PTHR43849">
    <property type="entry name" value="BLL3936 PROTEIN"/>
    <property type="match status" value="1"/>
</dbReference>
<dbReference type="GO" id="GO:0005886">
    <property type="term" value="C:plasma membrane"/>
    <property type="evidence" value="ECO:0007669"/>
    <property type="project" value="UniProtKB-SubCell"/>
</dbReference>
<feature type="transmembrane region" description="Helical" evidence="2">
    <location>
        <begin position="478"/>
        <end position="495"/>
    </location>
</feature>
<feature type="transmembrane region" description="Helical" evidence="2">
    <location>
        <begin position="417"/>
        <end position="439"/>
    </location>
</feature>
<feature type="transmembrane region" description="Helical" evidence="2">
    <location>
        <begin position="451"/>
        <end position="471"/>
    </location>
</feature>
<feature type="transmembrane region" description="Helical" evidence="2">
    <location>
        <begin position="186"/>
        <end position="209"/>
    </location>
</feature>
<dbReference type="NCBIfam" id="TIGR02123">
    <property type="entry name" value="TRAP_fused"/>
    <property type="match status" value="1"/>
</dbReference>
<name>A0A1H6ALN3_9GAMM</name>
<feature type="transmembrane region" description="Helical" evidence="2">
    <location>
        <begin position="602"/>
        <end position="633"/>
    </location>
</feature>
<dbReference type="Pfam" id="PF06808">
    <property type="entry name" value="DctM"/>
    <property type="match status" value="1"/>
</dbReference>
<dbReference type="RefSeq" id="WP_104003177.1">
    <property type="nucleotide sequence ID" value="NZ_FNVQ01000002.1"/>
</dbReference>
<dbReference type="GO" id="GO:0022857">
    <property type="term" value="F:transmembrane transporter activity"/>
    <property type="evidence" value="ECO:0007669"/>
    <property type="project" value="UniProtKB-UniRule"/>
</dbReference>
<feature type="transmembrane region" description="Helical" evidence="2">
    <location>
        <begin position="118"/>
        <end position="136"/>
    </location>
</feature>
<feature type="transmembrane region" description="Helical" evidence="2">
    <location>
        <begin position="378"/>
        <end position="396"/>
    </location>
</feature>
<organism evidence="4 5">
    <name type="scientific">Marinobacterium lutimaris</name>
    <dbReference type="NCBI Taxonomy" id="568106"/>
    <lineage>
        <taxon>Bacteria</taxon>
        <taxon>Pseudomonadati</taxon>
        <taxon>Pseudomonadota</taxon>
        <taxon>Gammaproteobacteria</taxon>
        <taxon>Oceanospirillales</taxon>
        <taxon>Oceanospirillaceae</taxon>
        <taxon>Marinobacterium</taxon>
    </lineage>
</organism>
<feature type="transmembrane region" description="Helical" evidence="2">
    <location>
        <begin position="85"/>
        <end position="103"/>
    </location>
</feature>
<evidence type="ECO:0000313" key="4">
    <source>
        <dbReference type="EMBL" id="SEG48666.1"/>
    </source>
</evidence>
<keyword evidence="2" id="KW-0472">Membrane</keyword>
<evidence type="ECO:0000256" key="1">
    <source>
        <dbReference type="RuleBase" id="RU369079"/>
    </source>
</evidence>